<dbReference type="Proteomes" id="UP000295525">
    <property type="component" value="Unassembled WGS sequence"/>
</dbReference>
<sequence length="293" mass="32438">MPQHTFELNFSDLAERAKQYSARASVSDFDACMREYAQLAREINNECVGIYDLRYGEGAAERLDLFPVTSVRQPAPLLVFIHGGYWHSQAKEDAPIMARAFTAAGIAVCTLEYTLLPESTLAEAVREARSAVAWLYRNAARYGVDPDRIHVSGSSAGGHLSGMLAAPGWQDKFNLPQDVVKGVLSLSGLYDIRPLCDIYINDWLQLHPEQAERLSPLFQLPDVSVPVLLAVGGLETDGFKNQTYAYESACRGKGISVKRIEAPHCNHFNLLCELYNPQSKLAQAAFDMILKGR</sequence>
<evidence type="ECO:0000313" key="4">
    <source>
        <dbReference type="Proteomes" id="UP000295525"/>
    </source>
</evidence>
<keyword evidence="4" id="KW-1185">Reference proteome</keyword>
<comment type="caution">
    <text evidence="3">The sequence shown here is derived from an EMBL/GenBank/DDBJ whole genome shotgun (WGS) entry which is preliminary data.</text>
</comment>
<dbReference type="EMBL" id="SMAJ01000006">
    <property type="protein sequence ID" value="TCT07483.1"/>
    <property type="molecule type" value="Genomic_DNA"/>
</dbReference>
<gene>
    <name evidence="3" type="ORF">EDC26_106207</name>
</gene>
<accession>A0A4R3M4H3</accession>
<evidence type="ECO:0000259" key="2">
    <source>
        <dbReference type="Pfam" id="PF20434"/>
    </source>
</evidence>
<dbReference type="RefSeq" id="WP_132582294.1">
    <property type="nucleotide sequence ID" value="NZ_SMAJ01000006.1"/>
</dbReference>
<reference evidence="3 4" key="1">
    <citation type="submission" date="2019-03" db="EMBL/GenBank/DDBJ databases">
        <title>Genomic Encyclopedia of Type Strains, Phase IV (KMG-IV): sequencing the most valuable type-strain genomes for metagenomic binning, comparative biology and taxonomic classification.</title>
        <authorList>
            <person name="Goeker M."/>
        </authorList>
    </citation>
    <scope>NUCLEOTIDE SEQUENCE [LARGE SCALE GENOMIC DNA]</scope>
    <source>
        <strain evidence="3 4">DSM 24591</strain>
    </source>
</reference>
<dbReference type="InterPro" id="IPR029058">
    <property type="entry name" value="AB_hydrolase_fold"/>
</dbReference>
<dbReference type="OrthoDB" id="9771666at2"/>
<proteinExistence type="predicted"/>
<dbReference type="PANTHER" id="PTHR48081:SF33">
    <property type="entry name" value="KYNURENINE FORMAMIDASE"/>
    <property type="match status" value="1"/>
</dbReference>
<dbReference type="PANTHER" id="PTHR48081">
    <property type="entry name" value="AB HYDROLASE SUPERFAMILY PROTEIN C4A8.06C"/>
    <property type="match status" value="1"/>
</dbReference>
<dbReference type="InterPro" id="IPR050300">
    <property type="entry name" value="GDXG_lipolytic_enzyme"/>
</dbReference>
<keyword evidence="1" id="KW-0378">Hydrolase</keyword>
<dbReference type="Pfam" id="PF20434">
    <property type="entry name" value="BD-FAE"/>
    <property type="match status" value="1"/>
</dbReference>
<dbReference type="Gene3D" id="3.40.50.1820">
    <property type="entry name" value="alpha/beta hydrolase"/>
    <property type="match status" value="1"/>
</dbReference>
<feature type="domain" description="BD-FAE-like" evidence="2">
    <location>
        <begin position="63"/>
        <end position="174"/>
    </location>
</feature>
<name>A0A4R3M4H3_9BURK</name>
<evidence type="ECO:0000313" key="3">
    <source>
        <dbReference type="EMBL" id="TCT07483.1"/>
    </source>
</evidence>
<dbReference type="GO" id="GO:0016787">
    <property type="term" value="F:hydrolase activity"/>
    <property type="evidence" value="ECO:0007669"/>
    <property type="project" value="UniProtKB-KW"/>
</dbReference>
<dbReference type="InterPro" id="IPR049492">
    <property type="entry name" value="BD-FAE-like_dom"/>
</dbReference>
<dbReference type="AlphaFoldDB" id="A0A4R3M4H3"/>
<protein>
    <submittedName>
        <fullName evidence="3">Arylformamidase</fullName>
    </submittedName>
</protein>
<organism evidence="3 4">
    <name type="scientific">Paralcaligenes ureilyticus</name>
    <dbReference type="NCBI Taxonomy" id="627131"/>
    <lineage>
        <taxon>Bacteria</taxon>
        <taxon>Pseudomonadati</taxon>
        <taxon>Pseudomonadota</taxon>
        <taxon>Betaproteobacteria</taxon>
        <taxon>Burkholderiales</taxon>
        <taxon>Alcaligenaceae</taxon>
        <taxon>Paralcaligenes</taxon>
    </lineage>
</organism>
<dbReference type="SUPFAM" id="SSF53474">
    <property type="entry name" value="alpha/beta-Hydrolases"/>
    <property type="match status" value="1"/>
</dbReference>
<evidence type="ECO:0000256" key="1">
    <source>
        <dbReference type="ARBA" id="ARBA00022801"/>
    </source>
</evidence>